<reference evidence="1 2" key="1">
    <citation type="submission" date="2020-03" db="EMBL/GenBank/DDBJ databases">
        <title>Nocardioides sp. nov., isolated from fish.</title>
        <authorList>
            <person name="Hyun D.-W."/>
            <person name="Bae J.-W."/>
        </authorList>
    </citation>
    <scope>NUCLEOTIDE SEQUENCE [LARGE SCALE GENOMIC DNA]</scope>
    <source>
        <strain evidence="1 2">HDW12A</strain>
    </source>
</reference>
<evidence type="ECO:0000313" key="2">
    <source>
        <dbReference type="Proteomes" id="UP000502035"/>
    </source>
</evidence>
<protein>
    <submittedName>
        <fullName evidence="1">DUF1905 domain-containing protein</fullName>
    </submittedName>
</protein>
<dbReference type="EMBL" id="CP049866">
    <property type="protein sequence ID" value="QIK76727.1"/>
    <property type="molecule type" value="Genomic_DNA"/>
</dbReference>
<accession>A0A6G7YJ20</accession>
<keyword evidence="2" id="KW-1185">Reference proteome</keyword>
<dbReference type="KEGG" id="npi:G7071_16150"/>
<evidence type="ECO:0000313" key="1">
    <source>
        <dbReference type="EMBL" id="QIK76727.1"/>
    </source>
</evidence>
<dbReference type="Pfam" id="PF08922">
    <property type="entry name" value="DUF1905"/>
    <property type="match status" value="1"/>
</dbReference>
<organism evidence="1 2">
    <name type="scientific">Nocardioides piscis</name>
    <dbReference type="NCBI Taxonomy" id="2714938"/>
    <lineage>
        <taxon>Bacteria</taxon>
        <taxon>Bacillati</taxon>
        <taxon>Actinomycetota</taxon>
        <taxon>Actinomycetes</taxon>
        <taxon>Propionibacteriales</taxon>
        <taxon>Nocardioidaceae</taxon>
        <taxon>Nocardioides</taxon>
    </lineage>
</organism>
<dbReference type="AlphaFoldDB" id="A0A6G7YJ20"/>
<dbReference type="Proteomes" id="UP000502035">
    <property type="component" value="Chromosome"/>
</dbReference>
<dbReference type="RefSeq" id="WP_166320411.1">
    <property type="nucleotide sequence ID" value="NZ_CP049866.1"/>
</dbReference>
<dbReference type="SUPFAM" id="SSF141694">
    <property type="entry name" value="AF2212/PG0164-like"/>
    <property type="match status" value="1"/>
</dbReference>
<name>A0A6G7YJ20_9ACTN</name>
<sequence length="101" mass="11215">MEECTFQAPLWRWEGPAAWFFATLTEEASELCRDRPEPPRGFGSVKVEATLSSEAGVTTWQTSVFPDSSSGRFLLPVKKSVRKQHDLDEGDLLDLTLAVVG</sequence>
<dbReference type="InterPro" id="IPR015018">
    <property type="entry name" value="DUF1905"/>
</dbReference>
<proteinExistence type="predicted"/>
<gene>
    <name evidence="1" type="ORF">G7071_16150</name>
</gene>
<dbReference type="Gene3D" id="2.40.30.100">
    <property type="entry name" value="AF2212/PG0164-like"/>
    <property type="match status" value="1"/>
</dbReference>
<dbReference type="InterPro" id="IPR037079">
    <property type="entry name" value="AF2212/PG0164-like_sf"/>
</dbReference>